<keyword evidence="4" id="KW-1185">Reference proteome</keyword>
<evidence type="ECO:0000256" key="1">
    <source>
        <dbReference type="ARBA" id="ARBA00022679"/>
    </source>
</evidence>
<dbReference type="CDD" id="cd03809">
    <property type="entry name" value="GT4_MtfB-like"/>
    <property type="match status" value="1"/>
</dbReference>
<dbReference type="SUPFAM" id="SSF53756">
    <property type="entry name" value="UDP-Glycosyltransferase/glycogen phosphorylase"/>
    <property type="match status" value="1"/>
</dbReference>
<feature type="domain" description="Glycosyl transferase family 1" evidence="2">
    <location>
        <begin position="208"/>
        <end position="339"/>
    </location>
</feature>
<dbReference type="Pfam" id="PF00534">
    <property type="entry name" value="Glycos_transf_1"/>
    <property type="match status" value="1"/>
</dbReference>
<evidence type="ECO:0000259" key="2">
    <source>
        <dbReference type="Pfam" id="PF00534"/>
    </source>
</evidence>
<dbReference type="EMBL" id="CP010951">
    <property type="protein sequence ID" value="AMO24381.1"/>
    <property type="molecule type" value="Genomic_DNA"/>
</dbReference>
<keyword evidence="1" id="KW-0808">Transferase</keyword>
<evidence type="ECO:0000313" key="3">
    <source>
        <dbReference type="EMBL" id="AMO24381.1"/>
    </source>
</evidence>
<dbReference type="AlphaFoldDB" id="A0A127JWU3"/>
<proteinExistence type="predicted"/>
<evidence type="ECO:0000313" key="4">
    <source>
        <dbReference type="Proteomes" id="UP000070433"/>
    </source>
</evidence>
<dbReference type="PANTHER" id="PTHR46401">
    <property type="entry name" value="GLYCOSYLTRANSFERASE WBBK-RELATED"/>
    <property type="match status" value="1"/>
</dbReference>
<dbReference type="GO" id="GO:0009103">
    <property type="term" value="P:lipopolysaccharide biosynthetic process"/>
    <property type="evidence" value="ECO:0007669"/>
    <property type="project" value="TreeGrafter"/>
</dbReference>
<protein>
    <recommendedName>
        <fullName evidence="2">Glycosyl transferase family 1 domain-containing protein</fullName>
    </recommendedName>
</protein>
<dbReference type="Gene3D" id="3.40.50.2000">
    <property type="entry name" value="Glycogen Phosphorylase B"/>
    <property type="match status" value="2"/>
</dbReference>
<dbReference type="Proteomes" id="UP000070433">
    <property type="component" value="Chromosome"/>
</dbReference>
<dbReference type="PANTHER" id="PTHR46401:SF2">
    <property type="entry name" value="GLYCOSYLTRANSFERASE WBBK-RELATED"/>
    <property type="match status" value="1"/>
</dbReference>
<organism evidence="3 4">
    <name type="scientific">Ramlibacter tataouinensis</name>
    <dbReference type="NCBI Taxonomy" id="94132"/>
    <lineage>
        <taxon>Bacteria</taxon>
        <taxon>Pseudomonadati</taxon>
        <taxon>Pseudomonadota</taxon>
        <taxon>Betaproteobacteria</taxon>
        <taxon>Burkholderiales</taxon>
        <taxon>Comamonadaceae</taxon>
        <taxon>Ramlibacter</taxon>
    </lineage>
</organism>
<name>A0A127JWU3_9BURK</name>
<reference evidence="3 4" key="1">
    <citation type="journal article" date="2014" name="Int. J. Syst. Evol. Microbiol.">
        <title>Ramlibacter solisilvae sp. nov., isolated from forest soil, and emended description of the genus Ramlibacter.</title>
        <authorList>
            <person name="Lee H.J."/>
            <person name="Lee S.H."/>
            <person name="Lee S.S."/>
            <person name="Lee J.S."/>
            <person name="Kim Y."/>
            <person name="Kim S.C."/>
            <person name="Jeon C.O."/>
        </authorList>
    </citation>
    <scope>NUCLEOTIDE SEQUENCE [LARGE SCALE GENOMIC DNA]</scope>
    <source>
        <strain evidence="3 4">5-10</strain>
    </source>
</reference>
<dbReference type="InterPro" id="IPR001296">
    <property type="entry name" value="Glyco_trans_1"/>
</dbReference>
<gene>
    <name evidence="3" type="ORF">UC35_17970</name>
</gene>
<dbReference type="GO" id="GO:0016757">
    <property type="term" value="F:glycosyltransferase activity"/>
    <property type="evidence" value="ECO:0007669"/>
    <property type="project" value="InterPro"/>
</dbReference>
<sequence length="394" mass="43504">MMAGQDLFMVADQWGPEASGMGVYAYEVARRLPALLCPGGFGVTVAVRADAPRLADEVRAGGGVVHTLLPSRVSNKRKLPEIYLQLPLRARGWNCYYSLDHKLPPPVLLPRLRIATVMDICPLEFPAEYGRLKRLYFGVQLPRVLRTAELIATGSDHTARKLVDMLEADPKRLIVAPLGFDSARFSTQHKPGEAGRLFDAYGLAPRSYHLFVGRISPRKNFALAIEAVKRLKEQGQQPLIVVAGPRGWRDEADWETIRVLGLADHFRKISYVPAELLPALYRQSRGLLYPSFSEGFGIPVLESLGCGTPVVVARATSSAEVGGPLVDVIDPLDAEALARWMQADHVLDDAARQKWLAQFSWDKTAEVLAAMLAPTLAALRTRRGFAPRRTLEQP</sequence>
<accession>A0A127JWU3</accession>